<feature type="modified residue" description="Phosphohistidine" evidence="16">
    <location>
        <position position="836"/>
    </location>
</feature>
<dbReference type="Gene3D" id="3.40.50.2300">
    <property type="match status" value="2"/>
</dbReference>
<keyword evidence="10" id="KW-0067">ATP-binding</keyword>
<dbReference type="GO" id="GO:0005886">
    <property type="term" value="C:plasma membrane"/>
    <property type="evidence" value="ECO:0007669"/>
    <property type="project" value="UniProtKB-SubCell"/>
</dbReference>
<feature type="transmembrane region" description="Helical" evidence="18">
    <location>
        <begin position="195"/>
        <end position="216"/>
    </location>
</feature>
<keyword evidence="4" id="KW-1003">Cell membrane</keyword>
<evidence type="ECO:0000256" key="8">
    <source>
        <dbReference type="ARBA" id="ARBA00022741"/>
    </source>
</evidence>
<feature type="modified residue" description="4-aspartylphosphate" evidence="17">
    <location>
        <position position="681"/>
    </location>
</feature>
<dbReference type="Pfam" id="PF02518">
    <property type="entry name" value="HATPase_c"/>
    <property type="match status" value="1"/>
</dbReference>
<evidence type="ECO:0000256" key="2">
    <source>
        <dbReference type="ARBA" id="ARBA00004651"/>
    </source>
</evidence>
<dbReference type="EC" id="2.7.13.3" evidence="3"/>
<protein>
    <recommendedName>
        <fullName evidence="15">Sensory/regulatory protein RpfC</fullName>
        <ecNumber evidence="3">2.7.13.3</ecNumber>
    </recommendedName>
</protein>
<feature type="modified residue" description="4-aspartylphosphate" evidence="17">
    <location>
        <position position="533"/>
    </location>
</feature>
<keyword evidence="6" id="KW-0808">Transferase</keyword>
<dbReference type="SUPFAM" id="SSF55874">
    <property type="entry name" value="ATPase domain of HSP90 chaperone/DNA topoisomerase II/histidine kinase"/>
    <property type="match status" value="1"/>
</dbReference>
<reference evidence="22 23" key="1">
    <citation type="submission" date="2019-07" db="EMBL/GenBank/DDBJ databases">
        <title>Genome sequencing of 100 strains of the haloalkaliphilic chemolithoautotrophic sulfur-oxidizing bacterium Thioalkalivibrio.</title>
        <authorList>
            <person name="Muyzer G."/>
        </authorList>
    </citation>
    <scope>NUCLEOTIDE SEQUENCE [LARGE SCALE GENOMIC DNA]</scope>
    <source>
        <strain evidence="22 23">ASO4-4</strain>
    </source>
</reference>
<dbReference type="InterPro" id="IPR001789">
    <property type="entry name" value="Sig_transdc_resp-reg_receiver"/>
</dbReference>
<organism evidence="22 23">
    <name type="scientific">Desulfobotulus alkaliphilus</name>
    <dbReference type="NCBI Taxonomy" id="622671"/>
    <lineage>
        <taxon>Bacteria</taxon>
        <taxon>Pseudomonadati</taxon>
        <taxon>Thermodesulfobacteriota</taxon>
        <taxon>Desulfobacteria</taxon>
        <taxon>Desulfobacterales</taxon>
        <taxon>Desulfobacteraceae</taxon>
        <taxon>Desulfobotulus</taxon>
    </lineage>
</organism>
<proteinExistence type="predicted"/>
<keyword evidence="11 18" id="KW-1133">Transmembrane helix</keyword>
<dbReference type="PROSITE" id="PS50110">
    <property type="entry name" value="RESPONSE_REGULATORY"/>
    <property type="match status" value="2"/>
</dbReference>
<evidence type="ECO:0000256" key="15">
    <source>
        <dbReference type="ARBA" id="ARBA00068150"/>
    </source>
</evidence>
<evidence type="ECO:0000256" key="11">
    <source>
        <dbReference type="ARBA" id="ARBA00022989"/>
    </source>
</evidence>
<keyword evidence="9 22" id="KW-0418">Kinase</keyword>
<dbReference type="SMART" id="SM00448">
    <property type="entry name" value="REC"/>
    <property type="match status" value="2"/>
</dbReference>
<dbReference type="InterPro" id="IPR003661">
    <property type="entry name" value="HisK_dim/P_dom"/>
</dbReference>
<dbReference type="Gene3D" id="1.10.287.130">
    <property type="match status" value="1"/>
</dbReference>
<dbReference type="FunFam" id="3.30.565.10:FF:000010">
    <property type="entry name" value="Sensor histidine kinase RcsC"/>
    <property type="match status" value="1"/>
</dbReference>
<dbReference type="InterPro" id="IPR008207">
    <property type="entry name" value="Sig_transdc_His_kin_Hpt_dom"/>
</dbReference>
<evidence type="ECO:0000313" key="23">
    <source>
        <dbReference type="Proteomes" id="UP000318307"/>
    </source>
</evidence>
<feature type="domain" description="Histidine kinase" evidence="19">
    <location>
        <begin position="240"/>
        <end position="461"/>
    </location>
</feature>
<dbReference type="Pfam" id="PF00072">
    <property type="entry name" value="Response_reg"/>
    <property type="match status" value="2"/>
</dbReference>
<dbReference type="FunFam" id="1.10.287.130:FF:000002">
    <property type="entry name" value="Two-component osmosensing histidine kinase"/>
    <property type="match status" value="1"/>
</dbReference>
<evidence type="ECO:0000256" key="17">
    <source>
        <dbReference type="PROSITE-ProRule" id="PRU00169"/>
    </source>
</evidence>
<dbReference type="SUPFAM" id="SSF52172">
    <property type="entry name" value="CheY-like"/>
    <property type="match status" value="2"/>
</dbReference>
<evidence type="ECO:0000259" key="20">
    <source>
        <dbReference type="PROSITE" id="PS50110"/>
    </source>
</evidence>
<comment type="catalytic activity">
    <reaction evidence="1">
        <text>ATP + protein L-histidine = ADP + protein N-phospho-L-histidine.</text>
        <dbReference type="EC" id="2.7.13.3"/>
    </reaction>
</comment>
<dbReference type="PANTHER" id="PTHR45339:SF1">
    <property type="entry name" value="HYBRID SIGNAL TRANSDUCTION HISTIDINE KINASE J"/>
    <property type="match status" value="1"/>
</dbReference>
<evidence type="ECO:0000256" key="14">
    <source>
        <dbReference type="ARBA" id="ARBA00064003"/>
    </source>
</evidence>
<feature type="domain" description="Response regulatory" evidence="20">
    <location>
        <begin position="479"/>
        <end position="600"/>
    </location>
</feature>
<evidence type="ECO:0000259" key="21">
    <source>
        <dbReference type="PROSITE" id="PS50894"/>
    </source>
</evidence>
<feature type="transmembrane region" description="Helical" evidence="18">
    <location>
        <begin position="12"/>
        <end position="30"/>
    </location>
</feature>
<dbReference type="SMART" id="SM00388">
    <property type="entry name" value="HisKA"/>
    <property type="match status" value="1"/>
</dbReference>
<dbReference type="Pfam" id="PF00512">
    <property type="entry name" value="HisKA"/>
    <property type="match status" value="1"/>
</dbReference>
<evidence type="ECO:0000256" key="16">
    <source>
        <dbReference type="PROSITE-ProRule" id="PRU00110"/>
    </source>
</evidence>
<evidence type="ECO:0000256" key="6">
    <source>
        <dbReference type="ARBA" id="ARBA00022679"/>
    </source>
</evidence>
<evidence type="ECO:0000313" key="22">
    <source>
        <dbReference type="EMBL" id="TWI64611.1"/>
    </source>
</evidence>
<dbReference type="InterPro" id="IPR004358">
    <property type="entry name" value="Sig_transdc_His_kin-like_C"/>
</dbReference>
<dbReference type="OrthoDB" id="9758705at2"/>
<feature type="domain" description="Response regulatory" evidence="20">
    <location>
        <begin position="632"/>
        <end position="751"/>
    </location>
</feature>
<keyword evidence="7 18" id="KW-0812">Transmembrane</keyword>
<dbReference type="PROSITE" id="PS50109">
    <property type="entry name" value="HIS_KIN"/>
    <property type="match status" value="1"/>
</dbReference>
<dbReference type="InterPro" id="IPR005467">
    <property type="entry name" value="His_kinase_dom"/>
</dbReference>
<dbReference type="Gene3D" id="3.30.565.10">
    <property type="entry name" value="Histidine kinase-like ATPase, C-terminal domain"/>
    <property type="match status" value="1"/>
</dbReference>
<dbReference type="CDD" id="cd00082">
    <property type="entry name" value="HisKA"/>
    <property type="match status" value="1"/>
</dbReference>
<keyword evidence="8" id="KW-0547">Nucleotide-binding</keyword>
<keyword evidence="5 17" id="KW-0597">Phosphoprotein</keyword>
<dbReference type="SMART" id="SM00387">
    <property type="entry name" value="HATPase_c"/>
    <property type="match status" value="1"/>
</dbReference>
<keyword evidence="13 18" id="KW-0472">Membrane</keyword>
<evidence type="ECO:0000256" key="10">
    <source>
        <dbReference type="ARBA" id="ARBA00022840"/>
    </source>
</evidence>
<dbReference type="PANTHER" id="PTHR45339">
    <property type="entry name" value="HYBRID SIGNAL TRANSDUCTION HISTIDINE KINASE J"/>
    <property type="match status" value="1"/>
</dbReference>
<dbReference type="Proteomes" id="UP000318307">
    <property type="component" value="Unassembled WGS sequence"/>
</dbReference>
<evidence type="ECO:0000256" key="12">
    <source>
        <dbReference type="ARBA" id="ARBA00023012"/>
    </source>
</evidence>
<evidence type="ECO:0000256" key="3">
    <source>
        <dbReference type="ARBA" id="ARBA00012438"/>
    </source>
</evidence>
<dbReference type="AlphaFoldDB" id="A0A562R6D2"/>
<evidence type="ECO:0000256" key="7">
    <source>
        <dbReference type="ARBA" id="ARBA00022692"/>
    </source>
</evidence>
<gene>
    <name evidence="22" type="ORF">LZ24_03136</name>
</gene>
<dbReference type="GO" id="GO:0005524">
    <property type="term" value="F:ATP binding"/>
    <property type="evidence" value="ECO:0007669"/>
    <property type="project" value="UniProtKB-KW"/>
</dbReference>
<dbReference type="InterPro" id="IPR011006">
    <property type="entry name" value="CheY-like_superfamily"/>
</dbReference>
<keyword evidence="23" id="KW-1185">Reference proteome</keyword>
<evidence type="ECO:0000256" key="13">
    <source>
        <dbReference type="ARBA" id="ARBA00023136"/>
    </source>
</evidence>
<name>A0A562R6D2_9BACT</name>
<dbReference type="InterPro" id="IPR036097">
    <property type="entry name" value="HisK_dim/P_sf"/>
</dbReference>
<dbReference type="InterPro" id="IPR036641">
    <property type="entry name" value="HPT_dom_sf"/>
</dbReference>
<evidence type="ECO:0000259" key="19">
    <source>
        <dbReference type="PROSITE" id="PS50109"/>
    </source>
</evidence>
<evidence type="ECO:0000256" key="18">
    <source>
        <dbReference type="SAM" id="Phobius"/>
    </source>
</evidence>
<evidence type="ECO:0000256" key="1">
    <source>
        <dbReference type="ARBA" id="ARBA00000085"/>
    </source>
</evidence>
<dbReference type="InterPro" id="IPR003594">
    <property type="entry name" value="HATPase_dom"/>
</dbReference>
<accession>A0A562R6D2</accession>
<dbReference type="GO" id="GO:0000155">
    <property type="term" value="F:phosphorelay sensor kinase activity"/>
    <property type="evidence" value="ECO:0007669"/>
    <property type="project" value="InterPro"/>
</dbReference>
<comment type="subcellular location">
    <subcellularLocation>
        <location evidence="2">Cell membrane</location>
        <topology evidence="2">Multi-pass membrane protein</topology>
    </subcellularLocation>
</comment>
<dbReference type="PRINTS" id="PR00344">
    <property type="entry name" value="BCTRLSENSOR"/>
</dbReference>
<comment type="caution">
    <text evidence="22">The sequence shown here is derived from an EMBL/GenBank/DDBJ whole genome shotgun (WGS) entry which is preliminary data.</text>
</comment>
<sequence>MKNFLSRPAMLPIPLLLMALCGTFIFYTSLQKIKHETEKIQAKRLDSLTLILQANALNEDIVNKHQEVNQALLSAKKRNATSMELYAFHSEFVDSIEEFKKRLRLLTAHDYLSHHLLVIETLWNEFHKYSSFMIMATDIIAIEQAMAEKYLYEAQNHYIQFSLHLQEARSALTNRAYEIDQKGDTLRDEIYSRTIWSGLMAMFTFFAVMTVFAKAINNKIVDLIQQAKQATMAKSEFLANMSHEIRTPMNGVIGMTGLLMDTDLSKEQRHYAATIHSSGKALLSLINDILDFSKIESGNLELEILPFSLRSMLDDLAAMMGVKADEKNLELIFFVEENVPDSLKGDPGRLRQILTNLVGNAIKFTHEGEVLVHVSRIHSEEPDLALCFRVQDTGIGIPEEKTSRLFQKFSQVDASITREFGGTGLGLAISKQLAALMGGEMHVQSKEGLGSVFSFTTKLEKAGDISQEEMDVANLKGVRVLIVDDNATNREILRIRLESKGMVVDEAKSGPDALSLLYEAREKDQPYPIAILDMQMPGMDGETLGRAIRKENGLDKTRLVMMTSASRYGDGARLQEAGFSAYLTKPVQYGELYTCLILTLSEKENPSGLVTRYRANKIHYSQLPDFSEKKVHILLVEDNITNQQVAVGILTKMGLRADTAANGLEALEAMKMISYDLILMDMQMPEMDGVSATREIRRIEAAENRKPVPIIAMTANAMLQDRNKCLEAGMNDYLSKPVMPEKLADILKKWLDTAPESGAKEVSSASFQETAISETENAKSFRQVWNPATLDRLLEGDTDLIRSVQDIFFKGLPENLKKLKEAFQNGDGENARLIAHTIAGSSSNVGAEILMDTALEIERKIIEGDMDAAMPMLPEMEKQAASLIQHIQIETVKIEHPLLPTQHR</sequence>
<keyword evidence="12" id="KW-0902">Two-component regulatory system</keyword>
<dbReference type="InterPro" id="IPR036890">
    <property type="entry name" value="HATPase_C_sf"/>
</dbReference>
<dbReference type="CDD" id="cd17546">
    <property type="entry name" value="REC_hyHK_CKI1_RcsC-like"/>
    <property type="match status" value="1"/>
</dbReference>
<dbReference type="PROSITE" id="PS50894">
    <property type="entry name" value="HPT"/>
    <property type="match status" value="1"/>
</dbReference>
<dbReference type="EMBL" id="VLLC01000042">
    <property type="protein sequence ID" value="TWI64611.1"/>
    <property type="molecule type" value="Genomic_DNA"/>
</dbReference>
<evidence type="ECO:0000256" key="4">
    <source>
        <dbReference type="ARBA" id="ARBA00022475"/>
    </source>
</evidence>
<dbReference type="Gene3D" id="1.20.120.160">
    <property type="entry name" value="HPT domain"/>
    <property type="match status" value="1"/>
</dbReference>
<evidence type="ECO:0000256" key="9">
    <source>
        <dbReference type="ARBA" id="ARBA00022777"/>
    </source>
</evidence>
<dbReference type="SUPFAM" id="SSF47384">
    <property type="entry name" value="Homodimeric domain of signal transducing histidine kinase"/>
    <property type="match status" value="1"/>
</dbReference>
<dbReference type="SUPFAM" id="SSF47226">
    <property type="entry name" value="Histidine-containing phosphotransfer domain, HPT domain"/>
    <property type="match status" value="1"/>
</dbReference>
<dbReference type="CDD" id="cd16922">
    <property type="entry name" value="HATPase_EvgS-ArcB-TorS-like"/>
    <property type="match status" value="1"/>
</dbReference>
<comment type="subunit">
    <text evidence="14">At low DSF concentrations, interacts with RpfF.</text>
</comment>
<feature type="domain" description="HPt" evidence="21">
    <location>
        <begin position="797"/>
        <end position="887"/>
    </location>
</feature>
<dbReference type="Pfam" id="PF01627">
    <property type="entry name" value="Hpt"/>
    <property type="match status" value="1"/>
</dbReference>
<evidence type="ECO:0000256" key="5">
    <source>
        <dbReference type="ARBA" id="ARBA00022553"/>
    </source>
</evidence>